<evidence type="ECO:0000256" key="6">
    <source>
        <dbReference type="ARBA" id="ARBA00022917"/>
    </source>
</evidence>
<evidence type="ECO:0000256" key="5">
    <source>
        <dbReference type="ARBA" id="ARBA00022884"/>
    </source>
</evidence>
<dbReference type="STRING" id="62062.ENSHHUP00000053494"/>
<evidence type="ECO:0000256" key="1">
    <source>
        <dbReference type="ARBA" id="ARBA00004123"/>
    </source>
</evidence>
<accession>A0A4W5NX67</accession>
<dbReference type="GO" id="GO:0001514">
    <property type="term" value="P:selenocysteine incorporation"/>
    <property type="evidence" value="ECO:0007669"/>
    <property type="project" value="TreeGrafter"/>
</dbReference>
<reference evidence="10" key="1">
    <citation type="submission" date="2018-06" db="EMBL/GenBank/DDBJ databases">
        <title>Genome assembly of Danube salmon.</title>
        <authorList>
            <person name="Macqueen D.J."/>
            <person name="Gundappa M.K."/>
        </authorList>
    </citation>
    <scope>NUCLEOTIDE SEQUENCE [LARGE SCALE GENOMIC DNA]</scope>
</reference>
<dbReference type="SUPFAM" id="SSF54928">
    <property type="entry name" value="RNA-binding domain, RBD"/>
    <property type="match status" value="1"/>
</dbReference>
<keyword evidence="3" id="KW-0963">Cytoplasm</keyword>
<keyword evidence="5" id="KW-0694">RNA-binding</keyword>
<dbReference type="AlphaFoldDB" id="A0A4W5NX67"/>
<sequence length="211" mass="24069">MTDILFLSLGMSSSHCILLSLFNNRRNCTTTKHDTYMYVFWSFSSLCRGAAGYCFVELADEATAERCLRKVNGKPLPGATPPKRFKLNRATYGRQGENSRGGYSDNRYNQPYSYNNNQYYQQYPDYYSNWGYDQNTGSYGGYNYNHYDYSNQGYGETEDDGLEYPMVALDVVAANRQYMEESEELYDALIDCHWPALEPPGPTAAAPSKAQ</sequence>
<dbReference type="GO" id="GO:0005634">
    <property type="term" value="C:nucleus"/>
    <property type="evidence" value="ECO:0007669"/>
    <property type="project" value="UniProtKB-SubCell"/>
</dbReference>
<feature type="domain" description="tRNA selenocysteine 1-associated protein 1 C-terminal" evidence="8">
    <location>
        <begin position="109"/>
        <end position="196"/>
    </location>
</feature>
<evidence type="ECO:0000256" key="2">
    <source>
        <dbReference type="ARBA" id="ARBA00004496"/>
    </source>
</evidence>
<comment type="subcellular location">
    <subcellularLocation>
        <location evidence="2">Cytoplasm</location>
    </subcellularLocation>
    <subcellularLocation>
        <location evidence="1">Nucleus</location>
    </subcellularLocation>
</comment>
<dbReference type="GO" id="GO:0005737">
    <property type="term" value="C:cytoplasm"/>
    <property type="evidence" value="ECO:0007669"/>
    <property type="project" value="UniProtKB-SubCell"/>
</dbReference>
<protein>
    <recommendedName>
        <fullName evidence="8">tRNA selenocysteine 1-associated protein 1 C-terminal domain-containing protein</fullName>
    </recommendedName>
</protein>
<evidence type="ECO:0000256" key="7">
    <source>
        <dbReference type="ARBA" id="ARBA00023242"/>
    </source>
</evidence>
<name>A0A4W5NX67_9TELE</name>
<proteinExistence type="predicted"/>
<dbReference type="InterPro" id="IPR012677">
    <property type="entry name" value="Nucleotide-bd_a/b_plait_sf"/>
</dbReference>
<dbReference type="Proteomes" id="UP000314982">
    <property type="component" value="Unassembled WGS sequence"/>
</dbReference>
<dbReference type="InterPro" id="IPR035979">
    <property type="entry name" value="RBD_domain_sf"/>
</dbReference>
<dbReference type="GO" id="GO:0000049">
    <property type="term" value="F:tRNA binding"/>
    <property type="evidence" value="ECO:0007669"/>
    <property type="project" value="TreeGrafter"/>
</dbReference>
<dbReference type="Ensembl" id="ENSHHUT00000055364.1">
    <property type="protein sequence ID" value="ENSHHUP00000053494.1"/>
    <property type="gene ID" value="ENSHHUG00000032111.1"/>
</dbReference>
<organism evidence="9 10">
    <name type="scientific">Hucho hucho</name>
    <name type="common">huchen</name>
    <dbReference type="NCBI Taxonomy" id="62062"/>
    <lineage>
        <taxon>Eukaryota</taxon>
        <taxon>Metazoa</taxon>
        <taxon>Chordata</taxon>
        <taxon>Craniata</taxon>
        <taxon>Vertebrata</taxon>
        <taxon>Euteleostomi</taxon>
        <taxon>Actinopterygii</taxon>
        <taxon>Neopterygii</taxon>
        <taxon>Teleostei</taxon>
        <taxon>Protacanthopterygii</taxon>
        <taxon>Salmoniformes</taxon>
        <taxon>Salmonidae</taxon>
        <taxon>Salmoninae</taxon>
        <taxon>Hucho</taxon>
    </lineage>
</organism>
<reference evidence="9" key="3">
    <citation type="submission" date="2025-09" db="UniProtKB">
        <authorList>
            <consortium name="Ensembl"/>
        </authorList>
    </citation>
    <scope>IDENTIFICATION</scope>
</reference>
<dbReference type="PANTHER" id="PTHR37457:SF2">
    <property type="entry name" value="TRNA SELENOCYSTEINE 1-ASSOCIATED PROTEIN 1"/>
    <property type="match status" value="1"/>
</dbReference>
<dbReference type="GeneTree" id="ENSGT01060000248945"/>
<dbReference type="InterPro" id="IPR041085">
    <property type="entry name" value="TSAP1_C"/>
</dbReference>
<keyword evidence="4" id="KW-0677">Repeat</keyword>
<dbReference type="Gene3D" id="3.30.70.330">
    <property type="match status" value="1"/>
</dbReference>
<dbReference type="PANTHER" id="PTHR37457">
    <property type="entry name" value="TRNA SELENOCYSTEINE 1-ASSOCIATED PROTEIN 1-RELATED"/>
    <property type="match status" value="1"/>
</dbReference>
<evidence type="ECO:0000313" key="9">
    <source>
        <dbReference type="Ensembl" id="ENSHHUP00000053494.1"/>
    </source>
</evidence>
<evidence type="ECO:0000256" key="4">
    <source>
        <dbReference type="ARBA" id="ARBA00022737"/>
    </source>
</evidence>
<reference evidence="9" key="2">
    <citation type="submission" date="2025-08" db="UniProtKB">
        <authorList>
            <consortium name="Ensembl"/>
        </authorList>
    </citation>
    <scope>IDENTIFICATION</scope>
</reference>
<evidence type="ECO:0000256" key="3">
    <source>
        <dbReference type="ARBA" id="ARBA00022490"/>
    </source>
</evidence>
<dbReference type="InterPro" id="IPR040434">
    <property type="entry name" value="TSAP1"/>
</dbReference>
<keyword evidence="7" id="KW-0539">Nucleus</keyword>
<dbReference type="Pfam" id="PF17654">
    <property type="entry name" value="Trnau1ap"/>
    <property type="match status" value="1"/>
</dbReference>
<evidence type="ECO:0000259" key="8">
    <source>
        <dbReference type="Pfam" id="PF17654"/>
    </source>
</evidence>
<evidence type="ECO:0000313" key="10">
    <source>
        <dbReference type="Proteomes" id="UP000314982"/>
    </source>
</evidence>
<keyword evidence="10" id="KW-1185">Reference proteome</keyword>
<keyword evidence="6" id="KW-0648">Protein biosynthesis</keyword>